<protein>
    <submittedName>
        <fullName evidence="4">Nudix_hydro domain-containing protein</fullName>
    </submittedName>
</protein>
<sequence>MNKFGGILLESHLIPEEVLKSEFFGSELRQLILMWKRRNVQAIEFIVNPKDSHIISELIKSGFEFYLVAGSDLVLNRWIGEEPSRFPTEELRTLDGQEFFAPHLHVFIDYEKWIRAGIVSKTGDVDVNMFSYLFRR</sequence>
<accession>A0A3P7YFJ5</accession>
<dbReference type="OrthoDB" id="5861827at2759"/>
<evidence type="ECO:0000313" key="3">
    <source>
        <dbReference type="Proteomes" id="UP000050761"/>
    </source>
</evidence>
<proteinExistence type="predicted"/>
<dbReference type="AlphaFoldDB" id="A0A3P7YFJ5"/>
<dbReference type="WBParaSite" id="HPBE_0001091301-mRNA-1">
    <property type="protein sequence ID" value="HPBE_0001091301-mRNA-1"/>
    <property type="gene ID" value="HPBE_0001091301"/>
</dbReference>
<feature type="domain" description="Pre-nudix hydrolase" evidence="1">
    <location>
        <begin position="2"/>
        <end position="79"/>
    </location>
</feature>
<dbReference type="Proteomes" id="UP000050761">
    <property type="component" value="Unassembled WGS sequence"/>
</dbReference>
<gene>
    <name evidence="2" type="ORF">HPBE_LOCUS10914</name>
</gene>
<evidence type="ECO:0000313" key="2">
    <source>
        <dbReference type="EMBL" id="VDO86756.1"/>
    </source>
</evidence>
<reference evidence="2 3" key="1">
    <citation type="submission" date="2018-11" db="EMBL/GenBank/DDBJ databases">
        <authorList>
            <consortium name="Pathogen Informatics"/>
        </authorList>
    </citation>
    <scope>NUCLEOTIDE SEQUENCE [LARGE SCALE GENOMIC DNA]</scope>
</reference>
<dbReference type="Gene3D" id="3.40.630.30">
    <property type="match status" value="1"/>
</dbReference>
<reference evidence="4" key="2">
    <citation type="submission" date="2019-09" db="UniProtKB">
        <authorList>
            <consortium name="WormBaseParasite"/>
        </authorList>
    </citation>
    <scope>IDENTIFICATION</scope>
</reference>
<dbReference type="Pfam" id="PF18290">
    <property type="entry name" value="Nudix_hydro"/>
    <property type="match status" value="1"/>
</dbReference>
<keyword evidence="3" id="KW-1185">Reference proteome</keyword>
<dbReference type="InterPro" id="IPR040618">
    <property type="entry name" value="Pre-Nudix"/>
</dbReference>
<evidence type="ECO:0000313" key="4">
    <source>
        <dbReference type="WBParaSite" id="HPBE_0001091301-mRNA-1"/>
    </source>
</evidence>
<organism evidence="2">
    <name type="scientific">Heligmosomoides polygyrus</name>
    <name type="common">Parasitic roundworm</name>
    <dbReference type="NCBI Taxonomy" id="6339"/>
    <lineage>
        <taxon>Eukaryota</taxon>
        <taxon>Metazoa</taxon>
        <taxon>Ecdysozoa</taxon>
        <taxon>Nematoda</taxon>
        <taxon>Chromadorea</taxon>
        <taxon>Rhabditida</taxon>
        <taxon>Rhabditina</taxon>
        <taxon>Rhabditomorpha</taxon>
        <taxon>Strongyloidea</taxon>
        <taxon>Heligmosomidae</taxon>
        <taxon>Heligmosomoides</taxon>
    </lineage>
</organism>
<evidence type="ECO:0000259" key="1">
    <source>
        <dbReference type="Pfam" id="PF18290"/>
    </source>
</evidence>
<name>A0A3P7YFJ5_HELPZ</name>
<dbReference type="EMBL" id="UZAH01026919">
    <property type="protein sequence ID" value="VDO86756.1"/>
    <property type="molecule type" value="Genomic_DNA"/>
</dbReference>